<organism evidence="4">
    <name type="scientific">Staphylococcus simulans</name>
    <dbReference type="NCBI Taxonomy" id="1286"/>
    <lineage>
        <taxon>Bacteria</taxon>
        <taxon>Bacillati</taxon>
        <taxon>Bacillota</taxon>
        <taxon>Bacilli</taxon>
        <taxon>Bacillales</taxon>
        <taxon>Staphylococcaceae</taxon>
        <taxon>Staphylococcus</taxon>
    </lineage>
</organism>
<evidence type="ECO:0000256" key="2">
    <source>
        <dbReference type="ARBA" id="ARBA00023295"/>
    </source>
</evidence>
<dbReference type="InterPro" id="IPR001910">
    <property type="entry name" value="Inosine/uridine_hydrolase_dom"/>
</dbReference>
<proteinExistence type="predicted"/>
<dbReference type="GO" id="GO:0005829">
    <property type="term" value="C:cytosol"/>
    <property type="evidence" value="ECO:0007669"/>
    <property type="project" value="TreeGrafter"/>
</dbReference>
<reference evidence="4" key="1">
    <citation type="submission" date="2019-11" db="EMBL/GenBank/DDBJ databases">
        <authorList>
            <person name="Feng L."/>
        </authorList>
    </citation>
    <scope>NUCLEOTIDE SEQUENCE</scope>
    <source>
        <strain evidence="4">SsimulansLFYP27</strain>
    </source>
</reference>
<dbReference type="NCBIfam" id="NF008036">
    <property type="entry name" value="PRK10768.1"/>
    <property type="match status" value="1"/>
</dbReference>
<dbReference type="CDD" id="cd02651">
    <property type="entry name" value="nuc_hydro_IU_UC_XIUA"/>
    <property type="match status" value="1"/>
</dbReference>
<feature type="domain" description="Inosine/uridine-preferring nucleoside hydrolase" evidence="3">
    <location>
        <begin position="5"/>
        <end position="292"/>
    </location>
</feature>
<dbReference type="EC" id="3.2.-.-" evidence="4"/>
<evidence type="ECO:0000313" key="4">
    <source>
        <dbReference type="EMBL" id="VYT75058.1"/>
    </source>
</evidence>
<dbReference type="Pfam" id="PF01156">
    <property type="entry name" value="IU_nuc_hydro"/>
    <property type="match status" value="1"/>
</dbReference>
<sequence length="302" mass="32681">MTTPIIIDTDPGIDDAAAISIALNHPEIDVKMITTVHGNVNIDKTTRNALQLKAFFESDVPVHRGAAAPLINAPIDASHVHGETGMGGYELPEPSPELLASNRAIEAMRETILESDEPITLVPIGPLTNIALLFKTYPEVKSNIKAIVLMGGSAGRGNVTPAAEFNIYCDPEAADIVFKAGLPITMVGLDVARGASLSSTAINELKSINQTTHMLYHMFNHYHGDEFDTGIAVYDAYTMLYLLHPEHFKTADAAVAIELNGTYTRGATVVNYNAQEKSVNVVLAVDKTRFKQLFFEALSYAK</sequence>
<dbReference type="PANTHER" id="PTHR12304:SF15">
    <property type="entry name" value="NON-SPECIFIC RIBONUCLEOSIDE HYDROLASE RIHC"/>
    <property type="match status" value="1"/>
</dbReference>
<name>A0A6N2ZAN3_STASI</name>
<evidence type="ECO:0000259" key="3">
    <source>
        <dbReference type="Pfam" id="PF01156"/>
    </source>
</evidence>
<dbReference type="GO" id="GO:0008477">
    <property type="term" value="F:purine nucleosidase activity"/>
    <property type="evidence" value="ECO:0007669"/>
    <property type="project" value="TreeGrafter"/>
</dbReference>
<evidence type="ECO:0000256" key="1">
    <source>
        <dbReference type="ARBA" id="ARBA00022801"/>
    </source>
</evidence>
<dbReference type="EMBL" id="CACRUO010000016">
    <property type="protein sequence ID" value="VYT75058.1"/>
    <property type="molecule type" value="Genomic_DNA"/>
</dbReference>
<dbReference type="PANTHER" id="PTHR12304">
    <property type="entry name" value="INOSINE-URIDINE PREFERRING NUCLEOSIDE HYDROLASE"/>
    <property type="match status" value="1"/>
</dbReference>
<dbReference type="GO" id="GO:0006152">
    <property type="term" value="P:purine nucleoside catabolic process"/>
    <property type="evidence" value="ECO:0007669"/>
    <property type="project" value="TreeGrafter"/>
</dbReference>
<dbReference type="InterPro" id="IPR036452">
    <property type="entry name" value="Ribo_hydro-like"/>
</dbReference>
<gene>
    <name evidence="4" type="primary">rihC</name>
    <name evidence="4" type="ORF">SSLFYP27_00547</name>
</gene>
<dbReference type="RefSeq" id="WP_105978317.1">
    <property type="nucleotide sequence ID" value="NZ_CACRUO010000016.1"/>
</dbReference>
<protein>
    <submittedName>
        <fullName evidence="4">Non-specific ribonucleoside hydrolase RihC</fullName>
        <ecNumber evidence="4">3.2.-.-</ecNumber>
    </submittedName>
</protein>
<dbReference type="SUPFAM" id="SSF53590">
    <property type="entry name" value="Nucleoside hydrolase"/>
    <property type="match status" value="1"/>
</dbReference>
<dbReference type="Gene3D" id="3.90.245.10">
    <property type="entry name" value="Ribonucleoside hydrolase-like"/>
    <property type="match status" value="1"/>
</dbReference>
<keyword evidence="1 4" id="KW-0378">Hydrolase</keyword>
<dbReference type="InterPro" id="IPR023186">
    <property type="entry name" value="IUNH"/>
</dbReference>
<dbReference type="AlphaFoldDB" id="A0A6N2ZAN3"/>
<accession>A0A6N2ZAN3</accession>
<keyword evidence="2 4" id="KW-0326">Glycosidase</keyword>